<evidence type="ECO:0000313" key="3">
    <source>
        <dbReference type="Proteomes" id="UP000649739"/>
    </source>
</evidence>
<reference evidence="2" key="2">
    <citation type="submission" date="2020-09" db="EMBL/GenBank/DDBJ databases">
        <authorList>
            <person name="Sun Q."/>
            <person name="Ohkuma M."/>
        </authorList>
    </citation>
    <scope>NUCLEOTIDE SEQUENCE</scope>
    <source>
        <strain evidence="2">JCM 3090</strain>
    </source>
</reference>
<dbReference type="AlphaFoldDB" id="A0A8J3B1B3"/>
<evidence type="ECO:0008006" key="4">
    <source>
        <dbReference type="Google" id="ProtNLM"/>
    </source>
</evidence>
<dbReference type="Proteomes" id="UP000649739">
    <property type="component" value="Unassembled WGS sequence"/>
</dbReference>
<accession>A0A8J3B1B3</accession>
<reference evidence="2" key="1">
    <citation type="journal article" date="2014" name="Int. J. Syst. Evol. Microbiol.">
        <title>Complete genome sequence of Corynebacterium casei LMG S-19264T (=DSM 44701T), isolated from a smear-ripened cheese.</title>
        <authorList>
            <consortium name="US DOE Joint Genome Institute (JGI-PGF)"/>
            <person name="Walter F."/>
            <person name="Albersmeier A."/>
            <person name="Kalinowski J."/>
            <person name="Ruckert C."/>
        </authorList>
    </citation>
    <scope>NUCLEOTIDE SEQUENCE</scope>
    <source>
        <strain evidence="2">JCM 3090</strain>
    </source>
</reference>
<evidence type="ECO:0000256" key="1">
    <source>
        <dbReference type="SAM" id="SignalP"/>
    </source>
</evidence>
<gene>
    <name evidence="2" type="ORF">GCM10010123_12840</name>
</gene>
<feature type="signal peptide" evidence="1">
    <location>
        <begin position="1"/>
        <end position="17"/>
    </location>
</feature>
<comment type="caution">
    <text evidence="2">The sequence shown here is derived from an EMBL/GenBank/DDBJ whole genome shotgun (WGS) entry which is preliminary data.</text>
</comment>
<feature type="chain" id="PRO_5039554199" description="Lipoprotein" evidence="1">
    <location>
        <begin position="18"/>
        <end position="208"/>
    </location>
</feature>
<organism evidence="2 3">
    <name type="scientific">Pilimelia anulata</name>
    <dbReference type="NCBI Taxonomy" id="53371"/>
    <lineage>
        <taxon>Bacteria</taxon>
        <taxon>Bacillati</taxon>
        <taxon>Actinomycetota</taxon>
        <taxon>Actinomycetes</taxon>
        <taxon>Micromonosporales</taxon>
        <taxon>Micromonosporaceae</taxon>
        <taxon>Pilimelia</taxon>
    </lineage>
</organism>
<dbReference type="RefSeq" id="WP_189169101.1">
    <property type="nucleotide sequence ID" value="NZ_BMQB01000002.1"/>
</dbReference>
<protein>
    <recommendedName>
        <fullName evidence="4">Lipoprotein</fullName>
    </recommendedName>
</protein>
<keyword evidence="1" id="KW-0732">Signal</keyword>
<name>A0A8J3B1B3_9ACTN</name>
<keyword evidence="3" id="KW-1185">Reference proteome</keyword>
<proteinExistence type="predicted"/>
<dbReference type="EMBL" id="BMQB01000002">
    <property type="protein sequence ID" value="GGJ84648.1"/>
    <property type="molecule type" value="Genomic_DNA"/>
</dbReference>
<evidence type="ECO:0000313" key="2">
    <source>
        <dbReference type="EMBL" id="GGJ84648.1"/>
    </source>
</evidence>
<sequence length="208" mass="21033">MVLGLLVAMGLAGCASGGTTGTAAPQPDPNAAAADRAFRQQPGTQRRLAGDRAWPSAPAAVSPAAGAALGRAALAYQRAYEDVLHDPADERALRAGLALATGAARDILRATAATLRRDGLAGRGRIAAAPVVLAAGRRTAEVGACSRQGAISMYHRGTGAPAENPNTGVSVFVYRLAGTAGGWRVAGVDVHTADRCPAVLAPRPEEKP</sequence>